<name>A0A5B9ECV9_9BACT</name>
<evidence type="ECO:0000259" key="1">
    <source>
        <dbReference type="PROSITE" id="PS51707"/>
    </source>
</evidence>
<dbReference type="InterPro" id="IPR033469">
    <property type="entry name" value="CYTH-like_dom_sf"/>
</dbReference>
<evidence type="ECO:0000313" key="2">
    <source>
        <dbReference type="EMBL" id="QEE29484.1"/>
    </source>
</evidence>
<accession>A0A5B9ECV9</accession>
<feature type="domain" description="CYTH" evidence="1">
    <location>
        <begin position="3"/>
        <end position="174"/>
    </location>
</feature>
<proteinExistence type="predicted"/>
<dbReference type="Gene3D" id="2.40.320.10">
    <property type="entry name" value="Hypothetical Protein Pfu-838710-001"/>
    <property type="match status" value="1"/>
</dbReference>
<sequence>MSSAEIELKFAVRSSDKLRSQLPSLGLTLLTPRTLEQNTLYDTPDRSLREQKQILRIRSYDGRWTLTYKRPPTDETLLDLRFKLRYETETEVANGPALGEVFEHLGYLPAFRYEKYREEWLHAESEGHVVIDETPIGTWAELEGSPDWIDAMLAGLGIPSEDSTTESYGRLFLSWKEQTGHPAENLTFEEIALDTVPAR</sequence>
<evidence type="ECO:0000313" key="3">
    <source>
        <dbReference type="Proteomes" id="UP000321820"/>
    </source>
</evidence>
<protein>
    <submittedName>
        <fullName evidence="2">Class IV adenylate cyclase</fullName>
    </submittedName>
</protein>
<dbReference type="SMART" id="SM01118">
    <property type="entry name" value="CYTH"/>
    <property type="match status" value="1"/>
</dbReference>
<dbReference type="PANTHER" id="PTHR21028">
    <property type="entry name" value="SI:CH211-156B7.4"/>
    <property type="match status" value="1"/>
</dbReference>
<dbReference type="CDD" id="cd07890">
    <property type="entry name" value="CYTH-like_AC_IV-like"/>
    <property type="match status" value="1"/>
</dbReference>
<reference evidence="2 3" key="1">
    <citation type="submission" date="2019-08" db="EMBL/GenBank/DDBJ databases">
        <title>Complete genome sequence of Terriglobus albidus strain ORNL.</title>
        <authorList>
            <person name="Podar M."/>
        </authorList>
    </citation>
    <scope>NUCLEOTIDE SEQUENCE [LARGE SCALE GENOMIC DNA]</scope>
    <source>
        <strain evidence="2 3">ORNL</strain>
    </source>
</reference>
<dbReference type="OrthoDB" id="116396at2"/>
<keyword evidence="3" id="KW-1185">Reference proteome</keyword>
<dbReference type="InterPro" id="IPR023577">
    <property type="entry name" value="CYTH_domain"/>
</dbReference>
<dbReference type="AlphaFoldDB" id="A0A5B9ECV9"/>
<dbReference type="KEGG" id="talb:FTW19_16660"/>
<dbReference type="PROSITE" id="PS51707">
    <property type="entry name" value="CYTH"/>
    <property type="match status" value="1"/>
</dbReference>
<dbReference type="PANTHER" id="PTHR21028:SF2">
    <property type="entry name" value="CYTH DOMAIN-CONTAINING PROTEIN"/>
    <property type="match status" value="1"/>
</dbReference>
<dbReference type="Pfam" id="PF01928">
    <property type="entry name" value="CYTH"/>
    <property type="match status" value="1"/>
</dbReference>
<dbReference type="RefSeq" id="WP_147648676.1">
    <property type="nucleotide sequence ID" value="NZ_CP042806.1"/>
</dbReference>
<gene>
    <name evidence="2" type="ORF">FTW19_16660</name>
</gene>
<dbReference type="Proteomes" id="UP000321820">
    <property type="component" value="Chromosome"/>
</dbReference>
<dbReference type="SUPFAM" id="SSF55154">
    <property type="entry name" value="CYTH-like phosphatases"/>
    <property type="match status" value="1"/>
</dbReference>
<dbReference type="InterPro" id="IPR008173">
    <property type="entry name" value="Adenylyl_cyclase_CyaB"/>
</dbReference>
<organism evidence="2 3">
    <name type="scientific">Terriglobus albidus</name>
    <dbReference type="NCBI Taxonomy" id="1592106"/>
    <lineage>
        <taxon>Bacteria</taxon>
        <taxon>Pseudomonadati</taxon>
        <taxon>Acidobacteriota</taxon>
        <taxon>Terriglobia</taxon>
        <taxon>Terriglobales</taxon>
        <taxon>Acidobacteriaceae</taxon>
        <taxon>Terriglobus</taxon>
    </lineage>
</organism>
<dbReference type="EMBL" id="CP042806">
    <property type="protein sequence ID" value="QEE29484.1"/>
    <property type="molecule type" value="Genomic_DNA"/>
</dbReference>